<comment type="caution">
    <text evidence="2">The sequence shown here is derived from an EMBL/GenBank/DDBJ whole genome shotgun (WGS) entry which is preliminary data.</text>
</comment>
<name>A0AAV7NAN7_PLEWA</name>
<gene>
    <name evidence="2" type="ORF">NDU88_000833</name>
</gene>
<evidence type="ECO:0000313" key="3">
    <source>
        <dbReference type="Proteomes" id="UP001066276"/>
    </source>
</evidence>
<dbReference type="EMBL" id="JANPWB010000012">
    <property type="protein sequence ID" value="KAJ1112571.1"/>
    <property type="molecule type" value="Genomic_DNA"/>
</dbReference>
<feature type="region of interest" description="Disordered" evidence="1">
    <location>
        <begin position="1"/>
        <end position="52"/>
    </location>
</feature>
<keyword evidence="3" id="KW-1185">Reference proteome</keyword>
<sequence length="101" mass="11210">MKGRSEYDEEVTKKKKKLIQGRSEYKKEEVTTGNTSLNEIFGGNTQGSENEDNLQDGSFTLEVGRAFSGADLYRMGVRNAVTGADRTPRNEAKLGLVAQEY</sequence>
<organism evidence="2 3">
    <name type="scientific">Pleurodeles waltl</name>
    <name type="common">Iberian ribbed newt</name>
    <dbReference type="NCBI Taxonomy" id="8319"/>
    <lineage>
        <taxon>Eukaryota</taxon>
        <taxon>Metazoa</taxon>
        <taxon>Chordata</taxon>
        <taxon>Craniata</taxon>
        <taxon>Vertebrata</taxon>
        <taxon>Euteleostomi</taxon>
        <taxon>Amphibia</taxon>
        <taxon>Batrachia</taxon>
        <taxon>Caudata</taxon>
        <taxon>Salamandroidea</taxon>
        <taxon>Salamandridae</taxon>
        <taxon>Pleurodelinae</taxon>
        <taxon>Pleurodeles</taxon>
    </lineage>
</organism>
<dbReference type="Proteomes" id="UP001066276">
    <property type="component" value="Chromosome 8"/>
</dbReference>
<evidence type="ECO:0000256" key="1">
    <source>
        <dbReference type="SAM" id="MobiDB-lite"/>
    </source>
</evidence>
<protein>
    <submittedName>
        <fullName evidence="2">Uncharacterized protein</fullName>
    </submittedName>
</protein>
<feature type="compositionally biased region" description="Basic and acidic residues" evidence="1">
    <location>
        <begin position="1"/>
        <end position="12"/>
    </location>
</feature>
<proteinExistence type="predicted"/>
<accession>A0AAV7NAN7</accession>
<reference evidence="2" key="1">
    <citation type="journal article" date="2022" name="bioRxiv">
        <title>Sequencing and chromosome-scale assembly of the giantPleurodeles waltlgenome.</title>
        <authorList>
            <person name="Brown T."/>
            <person name="Elewa A."/>
            <person name="Iarovenko S."/>
            <person name="Subramanian E."/>
            <person name="Araus A.J."/>
            <person name="Petzold A."/>
            <person name="Susuki M."/>
            <person name="Suzuki K.-i.T."/>
            <person name="Hayashi T."/>
            <person name="Toyoda A."/>
            <person name="Oliveira C."/>
            <person name="Osipova E."/>
            <person name="Leigh N.D."/>
            <person name="Simon A."/>
            <person name="Yun M.H."/>
        </authorList>
    </citation>
    <scope>NUCLEOTIDE SEQUENCE</scope>
    <source>
        <strain evidence="2">20211129_DDA</strain>
        <tissue evidence="2">Liver</tissue>
    </source>
</reference>
<dbReference type="AlphaFoldDB" id="A0AAV7NAN7"/>
<evidence type="ECO:0000313" key="2">
    <source>
        <dbReference type="EMBL" id="KAJ1112571.1"/>
    </source>
</evidence>